<reference evidence="10" key="1">
    <citation type="submission" date="2020-08" db="EMBL/GenBank/DDBJ databases">
        <title>Plant Genome Project.</title>
        <authorList>
            <person name="Zhang R.-G."/>
        </authorList>
    </citation>
    <scope>NUCLEOTIDE SEQUENCE</scope>
    <source>
        <strain evidence="10">WSP0</strain>
        <tissue evidence="10">Leaf</tissue>
    </source>
</reference>
<dbReference type="GO" id="GO:0016020">
    <property type="term" value="C:membrane"/>
    <property type="evidence" value="ECO:0007669"/>
    <property type="project" value="UniProtKB-SubCell"/>
</dbReference>
<keyword evidence="4" id="KW-0732">Signal</keyword>
<evidence type="ECO:0000313" key="10">
    <source>
        <dbReference type="EMBL" id="KAG5564578.1"/>
    </source>
</evidence>
<evidence type="ECO:0000256" key="9">
    <source>
        <dbReference type="ARBA" id="ARBA00023180"/>
    </source>
</evidence>
<dbReference type="PRINTS" id="PR00019">
    <property type="entry name" value="LEURICHRPT"/>
</dbReference>
<keyword evidence="7" id="KW-0472">Membrane</keyword>
<accession>A0AAV6LHL2</accession>
<dbReference type="EMBL" id="JACTNZ010000001">
    <property type="protein sequence ID" value="KAG5564578.1"/>
    <property type="molecule type" value="Genomic_DNA"/>
</dbReference>
<evidence type="ECO:0000256" key="8">
    <source>
        <dbReference type="ARBA" id="ARBA00023170"/>
    </source>
</evidence>
<evidence type="ECO:0000256" key="3">
    <source>
        <dbReference type="ARBA" id="ARBA00022692"/>
    </source>
</evidence>
<evidence type="ECO:0000313" key="11">
    <source>
        <dbReference type="Proteomes" id="UP000823749"/>
    </source>
</evidence>
<keyword evidence="6" id="KW-1133">Transmembrane helix</keyword>
<sequence length="405" mass="45514">MDLSYNKLSGPLPESLGNLTRITQLCLSGNDLNGQVPSTLSNLEQLTDFRVASNNLDGTIPEFFSKLIKLEYLSLGFNNFNGPFPRWVANLTQLVGFGISNNPLIAGPIPNYNISGFRNLQFFSFSNCSLNGTLPSWLFTIPSLRGFGLSSNQLTGQIHEFRHDSQLEFIDLSNNKLHGPIPQSISGLVNLSFLNLSSNNLNGVLELQKFSNLELLDLSKNNISVNIGSNANATWPNLYSLCLSSCNITEFPEFLKSAENLQELYLSNNKIHGKQFNTFENNSYVGNLGLCGLPLSKKCGDNEAQPQPPQPISQDDDDDAFGFTWRIVLMGYGYMRICNRSDYRICYVLDWKTEMVYENSYRRSTQEGGKDKPDWLEKKSAKLDAIFREEIITGVACYWLERVLQ</sequence>
<evidence type="ECO:0000256" key="5">
    <source>
        <dbReference type="ARBA" id="ARBA00022737"/>
    </source>
</evidence>
<comment type="subcellular location">
    <subcellularLocation>
        <location evidence="1">Membrane</location>
        <topology evidence="1">Single-pass type I membrane protein</topology>
    </subcellularLocation>
</comment>
<comment type="caution">
    <text evidence="10">The sequence shown here is derived from an EMBL/GenBank/DDBJ whole genome shotgun (WGS) entry which is preliminary data.</text>
</comment>
<dbReference type="PROSITE" id="PS51450">
    <property type="entry name" value="LRR"/>
    <property type="match status" value="1"/>
</dbReference>
<evidence type="ECO:0000256" key="4">
    <source>
        <dbReference type="ARBA" id="ARBA00022729"/>
    </source>
</evidence>
<dbReference type="SMART" id="SM00365">
    <property type="entry name" value="LRR_SD22"/>
    <property type="match status" value="4"/>
</dbReference>
<keyword evidence="9" id="KW-0325">Glycoprotein</keyword>
<dbReference type="Gene3D" id="3.80.10.10">
    <property type="entry name" value="Ribonuclease Inhibitor"/>
    <property type="match status" value="4"/>
</dbReference>
<keyword evidence="2" id="KW-0433">Leucine-rich repeat</keyword>
<evidence type="ECO:0000256" key="7">
    <source>
        <dbReference type="ARBA" id="ARBA00023136"/>
    </source>
</evidence>
<evidence type="ECO:0000256" key="1">
    <source>
        <dbReference type="ARBA" id="ARBA00004479"/>
    </source>
</evidence>
<organism evidence="10 11">
    <name type="scientific">Rhododendron griersonianum</name>
    <dbReference type="NCBI Taxonomy" id="479676"/>
    <lineage>
        <taxon>Eukaryota</taxon>
        <taxon>Viridiplantae</taxon>
        <taxon>Streptophyta</taxon>
        <taxon>Embryophyta</taxon>
        <taxon>Tracheophyta</taxon>
        <taxon>Spermatophyta</taxon>
        <taxon>Magnoliopsida</taxon>
        <taxon>eudicotyledons</taxon>
        <taxon>Gunneridae</taxon>
        <taxon>Pentapetalae</taxon>
        <taxon>asterids</taxon>
        <taxon>Ericales</taxon>
        <taxon>Ericaceae</taxon>
        <taxon>Ericoideae</taxon>
        <taxon>Rhodoreae</taxon>
        <taxon>Rhododendron</taxon>
    </lineage>
</organism>
<dbReference type="InterPro" id="IPR001611">
    <property type="entry name" value="Leu-rich_rpt"/>
</dbReference>
<dbReference type="PANTHER" id="PTHR27000">
    <property type="entry name" value="LEUCINE-RICH REPEAT RECEPTOR-LIKE PROTEIN KINASE FAMILY PROTEIN-RELATED"/>
    <property type="match status" value="1"/>
</dbReference>
<name>A0AAV6LHL2_9ERIC</name>
<keyword evidence="8" id="KW-0675">Receptor</keyword>
<dbReference type="Pfam" id="PF13855">
    <property type="entry name" value="LRR_8"/>
    <property type="match status" value="1"/>
</dbReference>
<gene>
    <name evidence="10" type="ORF">RHGRI_000682</name>
</gene>
<dbReference type="Proteomes" id="UP000823749">
    <property type="component" value="Chromosome 1"/>
</dbReference>
<protein>
    <submittedName>
        <fullName evidence="10">Uncharacterized protein</fullName>
    </submittedName>
</protein>
<evidence type="ECO:0000256" key="2">
    <source>
        <dbReference type="ARBA" id="ARBA00022614"/>
    </source>
</evidence>
<evidence type="ECO:0000256" key="6">
    <source>
        <dbReference type="ARBA" id="ARBA00022989"/>
    </source>
</evidence>
<keyword evidence="3" id="KW-0812">Transmembrane</keyword>
<dbReference type="SUPFAM" id="SSF52047">
    <property type="entry name" value="RNI-like"/>
    <property type="match status" value="1"/>
</dbReference>
<keyword evidence="5" id="KW-0677">Repeat</keyword>
<keyword evidence="11" id="KW-1185">Reference proteome</keyword>
<dbReference type="FunFam" id="3.80.10.10:FF:000383">
    <property type="entry name" value="Leucine-rich repeat receptor protein kinase EMS1"/>
    <property type="match status" value="1"/>
</dbReference>
<dbReference type="InterPro" id="IPR032675">
    <property type="entry name" value="LRR_dom_sf"/>
</dbReference>
<dbReference type="PANTHER" id="PTHR27000:SF787">
    <property type="entry name" value="RECEPTOR-LIKE PROTEIN 39"/>
    <property type="match status" value="1"/>
</dbReference>
<dbReference type="AlphaFoldDB" id="A0AAV6LHL2"/>
<dbReference type="Pfam" id="PF00560">
    <property type="entry name" value="LRR_1"/>
    <property type="match status" value="5"/>
</dbReference>
<proteinExistence type="predicted"/>